<feature type="compositionally biased region" description="Polar residues" evidence="1">
    <location>
        <begin position="656"/>
        <end position="667"/>
    </location>
</feature>
<dbReference type="InterPro" id="IPR038765">
    <property type="entry name" value="Papain-like_cys_pep_sf"/>
</dbReference>
<feature type="compositionally biased region" description="Basic and acidic residues" evidence="1">
    <location>
        <begin position="403"/>
        <end position="412"/>
    </location>
</feature>
<dbReference type="EMBL" id="KL198068">
    <property type="protein sequence ID" value="KDQ10416.1"/>
    <property type="molecule type" value="Genomic_DNA"/>
</dbReference>
<feature type="compositionally biased region" description="Polar residues" evidence="1">
    <location>
        <begin position="946"/>
        <end position="961"/>
    </location>
</feature>
<dbReference type="SUPFAM" id="SSF54001">
    <property type="entry name" value="Cysteine proteinases"/>
    <property type="match status" value="1"/>
</dbReference>
<dbReference type="InterPro" id="IPR001394">
    <property type="entry name" value="Peptidase_C19_UCH"/>
</dbReference>
<dbReference type="FunCoup" id="A0A067MFS7">
    <property type="interactions" value="46"/>
</dbReference>
<dbReference type="GO" id="GO:0004843">
    <property type="term" value="F:cysteine-type deubiquitinase activity"/>
    <property type="evidence" value="ECO:0007669"/>
    <property type="project" value="InterPro"/>
</dbReference>
<dbReference type="Proteomes" id="UP000027195">
    <property type="component" value="Unassembled WGS sequence"/>
</dbReference>
<sequence length="1028" mass="111803">MAKSKKTRTSLAEDLKARRVREEIEKNASLPPGLVNNTNTCFFNSVLQALNATASLESIVRLNEHPNNANASSSTVFSSSSLDRKGPLSPALTNGKIRGYEWEDTMPISDEFLQFINVMWSKRSGPDRMGAVLSPRQLLATLGTKYPQYMDFGQQDAHELLRHLLDGMHMEEYDVIKRRQPLPVRRRKASRPSSPAPSDSSESNFEASSTAREDSNDVGGAGASGPTSQIKWAPFPDMVFGGKLASIVVCEACKHISHVYEDFMDLSLSIKPDEKKERKRDKLKTFAQKLLASTSQPGVPHSHSAPTLGSPASAAAILAKFPVPEFSLNQSNSSAELRTTARPKDELKPIDGDRADRADEGIRIRLGRRVSTTLGISPPKAGKLRDKSTESVKSQTGNNTTTEKAKEKEKEPGTAGNDQNRPEARPVTPQPSPPRPLFPRRPSLVPRKSKVGKAPRPTEQEAAYLRAILRDDPTSQQTLHAPSLPAHNLWLKLGAPQGGLVDCLRQFTAVEPLDGDNLFACRNCWKLANPHLVQTRGRQRAGDDADESDTDTEQDSLGKDSGKEIEEKKVEEGGASGYSTPLSDLDGRLQSLRPPSTSAINIYDPSLAVSATSVASSPGILPSSFLISDAEALAQSSSHANLAAAGPITTSNIFGGQPIPSISTTSPDVPEASLPTPLTRSPFRRFSSAHPSDFLSPSSSRDSLVHPSPESKSSKLRHRRNVSKSDGEEEFGSAVASDGDDSEVEAPSAKLLLQETSKAPIIPAPSLAREPAPAALSRPPRSQQYIHRRALKRYLIATPPPVLVIHLKRFQQVAQPPISVYGSFKKIDDYVSFPEYLDLRPFIAPRREDYGLGRKGKEMTEEKKTAIAAAPPGLAKWRFAMESERVPAPEPANYRLYAVVVHIGNMVLIRARWFYLGGLAWCQLGGHYISYVALPSNALPTPPPSLSSHDTLSSVASADAQSSTETPAGPPSTSSSSIPPPSPPPNQHQHQPAAAERLWCYISDTTVRLVPFTDVLKAKAYLCFYERV</sequence>
<feature type="compositionally biased region" description="Low complexity" evidence="1">
    <location>
        <begin position="962"/>
        <end position="977"/>
    </location>
</feature>
<proteinExistence type="predicted"/>
<feature type="domain" description="USP" evidence="2">
    <location>
        <begin position="32"/>
        <end position="1028"/>
    </location>
</feature>
<gene>
    <name evidence="3" type="ORF">BOTBODRAFT_47094</name>
</gene>
<feature type="compositionally biased region" description="Basic residues" evidence="1">
    <location>
        <begin position="179"/>
        <end position="190"/>
    </location>
</feature>
<dbReference type="InParanoid" id="A0A067MFS7"/>
<dbReference type="InterPro" id="IPR028889">
    <property type="entry name" value="USP"/>
</dbReference>
<dbReference type="Gene3D" id="3.90.70.10">
    <property type="entry name" value="Cysteine proteinases"/>
    <property type="match status" value="2"/>
</dbReference>
<feature type="region of interest" description="Disordered" evidence="1">
    <location>
        <begin position="942"/>
        <end position="990"/>
    </location>
</feature>
<feature type="compositionally biased region" description="Acidic residues" evidence="1">
    <location>
        <begin position="544"/>
        <end position="554"/>
    </location>
</feature>
<feature type="compositionally biased region" description="Basic and acidic residues" evidence="1">
    <location>
        <begin position="342"/>
        <end position="354"/>
    </location>
</feature>
<accession>A0A067MFS7</accession>
<dbReference type="HOGENOM" id="CLU_003952_0_0_1"/>
<protein>
    <recommendedName>
        <fullName evidence="2">USP domain-containing protein</fullName>
    </recommendedName>
</protein>
<dbReference type="STRING" id="930990.A0A067MFS7"/>
<feature type="compositionally biased region" description="Low complexity" evidence="1">
    <location>
        <begin position="191"/>
        <end position="209"/>
    </location>
</feature>
<evidence type="ECO:0000313" key="3">
    <source>
        <dbReference type="EMBL" id="KDQ10416.1"/>
    </source>
</evidence>
<reference evidence="4" key="1">
    <citation type="journal article" date="2014" name="Proc. Natl. Acad. Sci. U.S.A.">
        <title>Extensive sampling of basidiomycete genomes demonstrates inadequacy of the white-rot/brown-rot paradigm for wood decay fungi.</title>
        <authorList>
            <person name="Riley R."/>
            <person name="Salamov A.A."/>
            <person name="Brown D.W."/>
            <person name="Nagy L.G."/>
            <person name="Floudas D."/>
            <person name="Held B.W."/>
            <person name="Levasseur A."/>
            <person name="Lombard V."/>
            <person name="Morin E."/>
            <person name="Otillar R."/>
            <person name="Lindquist E.A."/>
            <person name="Sun H."/>
            <person name="LaButti K.M."/>
            <person name="Schmutz J."/>
            <person name="Jabbour D."/>
            <person name="Luo H."/>
            <person name="Baker S.E."/>
            <person name="Pisabarro A.G."/>
            <person name="Walton J.D."/>
            <person name="Blanchette R.A."/>
            <person name="Henrissat B."/>
            <person name="Martin F."/>
            <person name="Cullen D."/>
            <person name="Hibbett D.S."/>
            <person name="Grigoriev I.V."/>
        </authorList>
    </citation>
    <scope>NUCLEOTIDE SEQUENCE [LARGE SCALE GENOMIC DNA]</scope>
    <source>
        <strain evidence="4">FD-172 SS1</strain>
    </source>
</reference>
<feature type="region of interest" description="Disordered" evidence="1">
    <location>
        <begin position="535"/>
        <end position="591"/>
    </location>
</feature>
<dbReference type="AlphaFoldDB" id="A0A067MFS7"/>
<feature type="compositionally biased region" description="Basic and acidic residues" evidence="1">
    <location>
        <begin position="556"/>
        <end position="572"/>
    </location>
</feature>
<feature type="region of interest" description="Disordered" evidence="1">
    <location>
        <begin position="179"/>
        <end position="227"/>
    </location>
</feature>
<evidence type="ECO:0000259" key="2">
    <source>
        <dbReference type="PROSITE" id="PS50235"/>
    </source>
</evidence>
<dbReference type="PANTHER" id="PTHR21646">
    <property type="entry name" value="UBIQUITIN CARBOXYL-TERMINAL HYDROLASE"/>
    <property type="match status" value="1"/>
</dbReference>
<feature type="region of interest" description="Disordered" evidence="1">
    <location>
        <begin position="656"/>
        <end position="746"/>
    </location>
</feature>
<name>A0A067MFS7_BOTB1</name>
<dbReference type="GO" id="GO:0016579">
    <property type="term" value="P:protein deubiquitination"/>
    <property type="evidence" value="ECO:0007669"/>
    <property type="project" value="InterPro"/>
</dbReference>
<feature type="compositionally biased region" description="Low complexity" evidence="1">
    <location>
        <begin position="688"/>
        <end position="708"/>
    </location>
</feature>
<keyword evidence="4" id="KW-1185">Reference proteome</keyword>
<feature type="region of interest" description="Disordered" evidence="1">
    <location>
        <begin position="330"/>
        <end position="354"/>
    </location>
</feature>
<dbReference type="PANTHER" id="PTHR21646:SF39">
    <property type="entry name" value="UBIQUITIN CARBOXYL-TERMINAL HYDROLASE 16"/>
    <property type="match status" value="1"/>
</dbReference>
<dbReference type="InterPro" id="IPR050185">
    <property type="entry name" value="Ub_carboxyl-term_hydrolase"/>
</dbReference>
<dbReference type="OrthoDB" id="420187at2759"/>
<feature type="compositionally biased region" description="Pro residues" evidence="1">
    <location>
        <begin position="428"/>
        <end position="439"/>
    </location>
</feature>
<dbReference type="PROSITE" id="PS50235">
    <property type="entry name" value="USP_3"/>
    <property type="match status" value="1"/>
</dbReference>
<evidence type="ECO:0000313" key="4">
    <source>
        <dbReference type="Proteomes" id="UP000027195"/>
    </source>
</evidence>
<dbReference type="Pfam" id="PF00443">
    <property type="entry name" value="UCH"/>
    <property type="match status" value="1"/>
</dbReference>
<feature type="region of interest" description="Disordered" evidence="1">
    <location>
        <begin position="370"/>
        <end position="458"/>
    </location>
</feature>
<organism evidence="3 4">
    <name type="scientific">Botryobasidium botryosum (strain FD-172 SS1)</name>
    <dbReference type="NCBI Taxonomy" id="930990"/>
    <lineage>
        <taxon>Eukaryota</taxon>
        <taxon>Fungi</taxon>
        <taxon>Dikarya</taxon>
        <taxon>Basidiomycota</taxon>
        <taxon>Agaricomycotina</taxon>
        <taxon>Agaricomycetes</taxon>
        <taxon>Cantharellales</taxon>
        <taxon>Botryobasidiaceae</taxon>
        <taxon>Botryobasidium</taxon>
    </lineage>
</organism>
<evidence type="ECO:0000256" key="1">
    <source>
        <dbReference type="SAM" id="MobiDB-lite"/>
    </source>
</evidence>